<dbReference type="RefSeq" id="WP_184917812.1">
    <property type="nucleotide sequence ID" value="NZ_JACHMO010000001.1"/>
</dbReference>
<dbReference type="AlphaFoldDB" id="A0A7W9HG78"/>
<proteinExistence type="predicted"/>
<dbReference type="Proteomes" id="UP000552097">
    <property type="component" value="Unassembled WGS sequence"/>
</dbReference>
<organism evidence="1 2">
    <name type="scientific">Saccharothrix ecbatanensis</name>
    <dbReference type="NCBI Taxonomy" id="1105145"/>
    <lineage>
        <taxon>Bacteria</taxon>
        <taxon>Bacillati</taxon>
        <taxon>Actinomycetota</taxon>
        <taxon>Actinomycetes</taxon>
        <taxon>Pseudonocardiales</taxon>
        <taxon>Pseudonocardiaceae</taxon>
        <taxon>Saccharothrix</taxon>
    </lineage>
</organism>
<reference evidence="1 2" key="1">
    <citation type="submission" date="2020-08" db="EMBL/GenBank/DDBJ databases">
        <title>Sequencing the genomes of 1000 actinobacteria strains.</title>
        <authorList>
            <person name="Klenk H.-P."/>
        </authorList>
    </citation>
    <scope>NUCLEOTIDE SEQUENCE [LARGE SCALE GENOMIC DNA]</scope>
    <source>
        <strain evidence="1 2">DSM 45486</strain>
    </source>
</reference>
<keyword evidence="2" id="KW-1185">Reference proteome</keyword>
<dbReference type="SUPFAM" id="SSF54919">
    <property type="entry name" value="Nucleoside diphosphate kinase, NDK"/>
    <property type="match status" value="1"/>
</dbReference>
<dbReference type="Gene3D" id="3.30.70.141">
    <property type="entry name" value="Nucleoside diphosphate kinase-like domain"/>
    <property type="match status" value="1"/>
</dbReference>
<evidence type="ECO:0000313" key="1">
    <source>
        <dbReference type="EMBL" id="MBB5801677.1"/>
    </source>
</evidence>
<name>A0A7W9HG78_9PSEU</name>
<protein>
    <recommendedName>
        <fullName evidence="3">Nucleoside diphosphate kinase</fullName>
    </recommendedName>
</protein>
<evidence type="ECO:0000313" key="2">
    <source>
        <dbReference type="Proteomes" id="UP000552097"/>
    </source>
</evidence>
<gene>
    <name evidence="1" type="ORF">F4560_001445</name>
</gene>
<comment type="caution">
    <text evidence="1">The sequence shown here is derived from an EMBL/GenBank/DDBJ whole genome shotgun (WGS) entry which is preliminary data.</text>
</comment>
<evidence type="ECO:0008006" key="3">
    <source>
        <dbReference type="Google" id="ProtNLM"/>
    </source>
</evidence>
<accession>A0A7W9HG78</accession>
<dbReference type="EMBL" id="JACHMO010000001">
    <property type="protein sequence ID" value="MBB5801677.1"/>
    <property type="molecule type" value="Genomic_DNA"/>
</dbReference>
<sequence>MTPGPVIDLDPGDQEWVGLTRSARKRELFTEDLYFREAWADAVSVFGDRTTAVMGEVALLNFKCDGLIGRRIGATLDFLSTNGFQVVGVSPMRHNRHSMRELWRYNWHVYTVDRLALTTVMHAATDTMLLILRDTRYDGVVPGSVRLADMKGSANPAGRDPDSLRSVLRPPNQVINFVHVADEPADIVREVGIFLDRAQRRELFALVRDRFTTGADEEAAALRVKLEAEYPENDFDIAKALLRVERTGSVSAADMAELRAAVDGGEPLGWDRLRAIFPPDSPVDRWDFVMIATDTMVPERTGVVDLLPAGSRAEWAGP</sequence>
<dbReference type="InterPro" id="IPR036850">
    <property type="entry name" value="NDK-like_dom_sf"/>
</dbReference>